<dbReference type="PANTHER" id="PTHR42852">
    <property type="entry name" value="THIOL:DISULFIDE INTERCHANGE PROTEIN DSBE"/>
    <property type="match status" value="1"/>
</dbReference>
<reference evidence="2 3" key="1">
    <citation type="submission" date="2023-09" db="EMBL/GenBank/DDBJ databases">
        <authorList>
            <person name="Rey-Velasco X."/>
        </authorList>
    </citation>
    <scope>NUCLEOTIDE SEQUENCE [LARGE SCALE GENOMIC DNA]</scope>
    <source>
        <strain evidence="2 3">W332</strain>
    </source>
</reference>
<dbReference type="PANTHER" id="PTHR42852:SF13">
    <property type="entry name" value="PROTEIN DIPZ"/>
    <property type="match status" value="1"/>
</dbReference>
<dbReference type="InterPro" id="IPR013740">
    <property type="entry name" value="Redoxin"/>
</dbReference>
<evidence type="ECO:0000259" key="1">
    <source>
        <dbReference type="PROSITE" id="PS51352"/>
    </source>
</evidence>
<dbReference type="Pfam" id="PF08534">
    <property type="entry name" value="Redoxin"/>
    <property type="match status" value="1"/>
</dbReference>
<evidence type="ECO:0000313" key="3">
    <source>
        <dbReference type="Proteomes" id="UP001259492"/>
    </source>
</evidence>
<dbReference type="EMBL" id="JAVRIA010000001">
    <property type="protein sequence ID" value="MDT0557063.1"/>
    <property type="molecule type" value="Genomic_DNA"/>
</dbReference>
<dbReference type="InterPro" id="IPR036249">
    <property type="entry name" value="Thioredoxin-like_sf"/>
</dbReference>
<feature type="domain" description="Thioredoxin" evidence="1">
    <location>
        <begin position="237"/>
        <end position="372"/>
    </location>
</feature>
<gene>
    <name evidence="2" type="ORF">RM697_00300</name>
</gene>
<name>A0ABU2YFV3_9FLAO</name>
<organism evidence="2 3">
    <name type="scientific">Microcosmobacter mediterraneus</name>
    <dbReference type="NCBI Taxonomy" id="3075607"/>
    <lineage>
        <taxon>Bacteria</taxon>
        <taxon>Pseudomonadati</taxon>
        <taxon>Bacteroidota</taxon>
        <taxon>Flavobacteriia</taxon>
        <taxon>Flavobacteriales</taxon>
        <taxon>Flavobacteriaceae</taxon>
        <taxon>Microcosmobacter</taxon>
    </lineage>
</organism>
<dbReference type="SUPFAM" id="SSF52833">
    <property type="entry name" value="Thioredoxin-like"/>
    <property type="match status" value="1"/>
</dbReference>
<dbReference type="PROSITE" id="PS51352">
    <property type="entry name" value="THIOREDOXIN_2"/>
    <property type="match status" value="1"/>
</dbReference>
<dbReference type="InterPro" id="IPR050553">
    <property type="entry name" value="Thioredoxin_ResA/DsbE_sf"/>
</dbReference>
<protein>
    <submittedName>
        <fullName evidence="2">TlpA disulfide reductase family protein</fullName>
    </submittedName>
</protein>
<dbReference type="Gene3D" id="3.40.30.10">
    <property type="entry name" value="Glutaredoxin"/>
    <property type="match status" value="1"/>
</dbReference>
<dbReference type="CDD" id="cd02966">
    <property type="entry name" value="TlpA_like_family"/>
    <property type="match status" value="1"/>
</dbReference>
<evidence type="ECO:0000313" key="2">
    <source>
        <dbReference type="EMBL" id="MDT0557063.1"/>
    </source>
</evidence>
<accession>A0ABU2YFV3</accession>
<dbReference type="Proteomes" id="UP001259492">
    <property type="component" value="Unassembled WGS sequence"/>
</dbReference>
<dbReference type="RefSeq" id="WP_311425837.1">
    <property type="nucleotide sequence ID" value="NZ_JAVRIA010000001.1"/>
</dbReference>
<proteinExistence type="predicted"/>
<keyword evidence="3" id="KW-1185">Reference proteome</keyword>
<sequence length="372" mass="42878">MRFPIFVFLAIIICFSCKQEDVITYDEVVLKFNETSNSIQKLSYNVRRIDSFPSRDGGAINVWDNNGSSLIEINNKDEVFGFNFYGKMNNKPFTTIYDQGNVFYLDDEEKTYEQDKGGYFVLGSPGGQMVSTSFFKLDSIFETIKVTPNKLGYKINYTFADDTVYLVTNRIKIVQLNEEFIPIHVRTSSYSQGEKQTGDYVFTDIKVNDAVSENISEKKMILASYEKEVQEESLPSPLLNKKLPELIFKDIVTDANIKLNTDKLLLIDFWEIWCGWCIKAFPKVDALNNTYSKDLQIIGVVTESRDKAIEMIEAKHSKISHGFMDKSILDKFQVNSFPRYFLVDKKGIVRKEYFGFSENIENDIKSLINETK</sequence>
<comment type="caution">
    <text evidence="2">The sequence shown here is derived from an EMBL/GenBank/DDBJ whole genome shotgun (WGS) entry which is preliminary data.</text>
</comment>
<dbReference type="InterPro" id="IPR013766">
    <property type="entry name" value="Thioredoxin_domain"/>
</dbReference>